<accession>A0AA39H9R6</accession>
<evidence type="ECO:0000313" key="1">
    <source>
        <dbReference type="EMBL" id="KAK0401870.1"/>
    </source>
</evidence>
<evidence type="ECO:0000313" key="3">
    <source>
        <dbReference type="Proteomes" id="UP001175271"/>
    </source>
</evidence>
<proteinExistence type="predicted"/>
<organism evidence="2 3">
    <name type="scientific">Steinernema hermaphroditum</name>
    <dbReference type="NCBI Taxonomy" id="289476"/>
    <lineage>
        <taxon>Eukaryota</taxon>
        <taxon>Metazoa</taxon>
        <taxon>Ecdysozoa</taxon>
        <taxon>Nematoda</taxon>
        <taxon>Chromadorea</taxon>
        <taxon>Rhabditida</taxon>
        <taxon>Tylenchina</taxon>
        <taxon>Panagrolaimomorpha</taxon>
        <taxon>Strongyloidoidea</taxon>
        <taxon>Steinernematidae</taxon>
        <taxon>Steinernema</taxon>
    </lineage>
</organism>
<reference evidence="2" key="1">
    <citation type="submission" date="2023-06" db="EMBL/GenBank/DDBJ databases">
        <title>Genomic analysis of the entomopathogenic nematode Steinernema hermaphroditum.</title>
        <authorList>
            <person name="Schwarz E.M."/>
            <person name="Heppert J.K."/>
            <person name="Baniya A."/>
            <person name="Schwartz H.T."/>
            <person name="Tan C.-H."/>
            <person name="Antoshechkin I."/>
            <person name="Sternberg P.W."/>
            <person name="Goodrich-Blair H."/>
            <person name="Dillman A.R."/>
        </authorList>
    </citation>
    <scope>NUCLEOTIDE SEQUENCE</scope>
    <source>
        <strain evidence="2">PS9179</strain>
        <tissue evidence="2">Whole animal</tissue>
    </source>
</reference>
<name>A0AA39H9R6_9BILA</name>
<sequence length="82" mass="9616">MANNQHIPLMMSMHGDEFVELLKEQINRAAKPRADPLKRTEFDIFAEYTSKFMAETDPANRPYLQADLHNLMAQFLPLCHRR</sequence>
<keyword evidence="3" id="KW-1185">Reference proteome</keyword>
<protein>
    <submittedName>
        <fullName evidence="2">Uncharacterized protein</fullName>
    </submittedName>
</protein>
<gene>
    <name evidence="1" type="ORF">QR680_016018</name>
    <name evidence="2" type="ORF">QR680_016020</name>
</gene>
<dbReference type="AlphaFoldDB" id="A0AA39H9R6"/>
<dbReference type="EMBL" id="JAUCMV010000004">
    <property type="protein sequence ID" value="KAK0401872.1"/>
    <property type="molecule type" value="Genomic_DNA"/>
</dbReference>
<dbReference type="EMBL" id="JAUCMV010000004">
    <property type="protein sequence ID" value="KAK0401870.1"/>
    <property type="molecule type" value="Genomic_DNA"/>
</dbReference>
<dbReference type="Proteomes" id="UP001175271">
    <property type="component" value="Unassembled WGS sequence"/>
</dbReference>
<comment type="caution">
    <text evidence="2">The sequence shown here is derived from an EMBL/GenBank/DDBJ whole genome shotgun (WGS) entry which is preliminary data.</text>
</comment>
<evidence type="ECO:0000313" key="2">
    <source>
        <dbReference type="EMBL" id="KAK0401872.1"/>
    </source>
</evidence>